<reference evidence="4 5" key="1">
    <citation type="journal article" date="2023" name="Elife">
        <title>Identification of key yeast species and microbe-microbe interactions impacting larval growth of Drosophila in the wild.</title>
        <authorList>
            <person name="Mure A."/>
            <person name="Sugiura Y."/>
            <person name="Maeda R."/>
            <person name="Honda K."/>
            <person name="Sakurai N."/>
            <person name="Takahashi Y."/>
            <person name="Watada M."/>
            <person name="Katoh T."/>
            <person name="Gotoh A."/>
            <person name="Gotoh Y."/>
            <person name="Taniguchi I."/>
            <person name="Nakamura K."/>
            <person name="Hayashi T."/>
            <person name="Katayama T."/>
            <person name="Uemura T."/>
            <person name="Hattori Y."/>
        </authorList>
    </citation>
    <scope>NUCLEOTIDE SEQUENCE [LARGE SCALE GENOMIC DNA]</scope>
    <source>
        <strain evidence="4 5">SC-9</strain>
    </source>
</reference>
<comment type="subunit">
    <text evidence="3">Heterohexamer of two PFD-alpha type and four PFD-beta type subunits.</text>
</comment>
<evidence type="ECO:0000256" key="2">
    <source>
        <dbReference type="ARBA" id="ARBA00023186"/>
    </source>
</evidence>
<dbReference type="AlphaFoldDB" id="A0AAV5QP19"/>
<dbReference type="PANTHER" id="PTHR21100:SF9">
    <property type="entry name" value="PREFOLDIN SUBUNIT 4"/>
    <property type="match status" value="1"/>
</dbReference>
<dbReference type="Proteomes" id="UP001360560">
    <property type="component" value="Unassembled WGS sequence"/>
</dbReference>
<evidence type="ECO:0000313" key="4">
    <source>
        <dbReference type="EMBL" id="GMM35908.1"/>
    </source>
</evidence>
<comment type="caution">
    <text evidence="4">The sequence shown here is derived from an EMBL/GenBank/DDBJ whole genome shotgun (WGS) entry which is preliminary data.</text>
</comment>
<dbReference type="GO" id="GO:0016272">
    <property type="term" value="C:prefoldin complex"/>
    <property type="evidence" value="ECO:0007669"/>
    <property type="project" value="UniProtKB-UniRule"/>
</dbReference>
<keyword evidence="5" id="KW-1185">Reference proteome</keyword>
<comment type="function">
    <text evidence="3">Binds specifically to cytosolic chaperonin (c-CPN) and transfers target proteins to it. Binds to nascent polypeptide chain and promotes folding in an environment in which there are many competing pathways for nonnative proteins.</text>
</comment>
<dbReference type="SUPFAM" id="SSF46579">
    <property type="entry name" value="Prefoldin"/>
    <property type="match status" value="1"/>
</dbReference>
<comment type="similarity">
    <text evidence="1 3">Belongs to the prefoldin subunit beta family.</text>
</comment>
<name>A0AAV5QP19_9ASCO</name>
<proteinExistence type="inferred from homology"/>
<dbReference type="InterPro" id="IPR002777">
    <property type="entry name" value="PFD_beta-like"/>
</dbReference>
<dbReference type="GeneID" id="90073883"/>
<dbReference type="GO" id="GO:0006457">
    <property type="term" value="P:protein folding"/>
    <property type="evidence" value="ECO:0007669"/>
    <property type="project" value="UniProtKB-UniRule"/>
</dbReference>
<dbReference type="PANTHER" id="PTHR21100">
    <property type="entry name" value="PREFOLDIN SUBUNIT 4"/>
    <property type="match status" value="1"/>
</dbReference>
<dbReference type="GO" id="GO:0051082">
    <property type="term" value="F:unfolded protein binding"/>
    <property type="evidence" value="ECO:0007669"/>
    <property type="project" value="InterPro"/>
</dbReference>
<evidence type="ECO:0000256" key="1">
    <source>
        <dbReference type="ARBA" id="ARBA00008045"/>
    </source>
</evidence>
<dbReference type="InterPro" id="IPR016661">
    <property type="entry name" value="PFDN4"/>
</dbReference>
<accession>A0AAV5QP19</accession>
<keyword evidence="2 3" id="KW-0143">Chaperone</keyword>
<dbReference type="Pfam" id="PF01920">
    <property type="entry name" value="Prefoldin_2"/>
    <property type="match status" value="1"/>
</dbReference>
<gene>
    <name evidence="4" type="ORF">DASC09_032330</name>
</gene>
<organism evidence="4 5">
    <name type="scientific">Saccharomycopsis crataegensis</name>
    <dbReference type="NCBI Taxonomy" id="43959"/>
    <lineage>
        <taxon>Eukaryota</taxon>
        <taxon>Fungi</taxon>
        <taxon>Dikarya</taxon>
        <taxon>Ascomycota</taxon>
        <taxon>Saccharomycotina</taxon>
        <taxon>Saccharomycetes</taxon>
        <taxon>Saccharomycopsidaceae</taxon>
        <taxon>Saccharomycopsis</taxon>
    </lineage>
</organism>
<dbReference type="PIRSF" id="PIRSF016477">
    <property type="entry name" value="Prefoldin_subunit_4"/>
    <property type="match status" value="1"/>
</dbReference>
<dbReference type="RefSeq" id="XP_064852904.1">
    <property type="nucleotide sequence ID" value="XM_064996832.1"/>
</dbReference>
<sequence length="148" mass="17188">MSLLPRGKENNIEVTWEDQKNINEFSTLIQKKDLLMDDLKLYQQEKEYLTDVIGELELLELEDDDDDDLEDETDDSLDKSKKVQYKIGDTLVFMGYAEATERANKDNDLNDDKISKLDDQLSDIDGKLTKLKSQLYAKFGDNINLERD</sequence>
<protein>
    <recommendedName>
        <fullName evidence="3">Prefoldin subunit 4</fullName>
    </recommendedName>
</protein>
<dbReference type="GO" id="GO:0005737">
    <property type="term" value="C:cytoplasm"/>
    <property type="evidence" value="ECO:0007669"/>
    <property type="project" value="TreeGrafter"/>
</dbReference>
<evidence type="ECO:0000256" key="3">
    <source>
        <dbReference type="PIRNR" id="PIRNR016477"/>
    </source>
</evidence>
<dbReference type="EMBL" id="BTFZ01000011">
    <property type="protein sequence ID" value="GMM35908.1"/>
    <property type="molecule type" value="Genomic_DNA"/>
</dbReference>
<evidence type="ECO:0000313" key="5">
    <source>
        <dbReference type="Proteomes" id="UP001360560"/>
    </source>
</evidence>